<sequence>MNRLTHYRNGALVAATIAALALPAQAAPHRDAYRGGHGGVVLHADGNFRGEAIEVNGAVPDLSRVRFNDRVSSISIGSGIWEVCSDANFKGRCATIDTSVSRLGDLRLNDNISSIRPVGYGRGGVAERGRWNGGYANGGADVVLFSRAGMSGEQVGINRDIADLSAYRFNDKASSILVTQGTWLACEHANYKGRCEVVSRGSGDLRPIGLNDNISSIRRYDSRYEAHNDYDRHDGWRR</sequence>
<dbReference type="SMART" id="SM00247">
    <property type="entry name" value="XTALbg"/>
    <property type="match status" value="2"/>
</dbReference>
<feature type="domain" description="Beta/gamma crystallin 'Greek key'" evidence="4">
    <location>
        <begin position="79"/>
        <end position="119"/>
    </location>
</feature>
<keyword evidence="3" id="KW-0732">Signal</keyword>
<dbReference type="PATRIC" id="fig|1280947.3.peg.1005"/>
<evidence type="ECO:0000313" key="6">
    <source>
        <dbReference type="Proteomes" id="UP000027190"/>
    </source>
</evidence>
<name>A0A062UEJ5_9PROT</name>
<dbReference type="Gene3D" id="2.60.20.10">
    <property type="entry name" value="Crystallins"/>
    <property type="match status" value="2"/>
</dbReference>
<proteinExistence type="inferred from homology"/>
<feature type="signal peptide" evidence="3">
    <location>
        <begin position="1"/>
        <end position="26"/>
    </location>
</feature>
<comment type="similarity">
    <text evidence="1">Belongs to the beta/gamma-crystallin family.</text>
</comment>
<feature type="chain" id="PRO_5001618256" description="Beta/gamma crystallin 'Greek key' domain-containing protein" evidence="3">
    <location>
        <begin position="27"/>
        <end position="238"/>
    </location>
</feature>
<gene>
    <name evidence="5" type="ORF">HY30_13365</name>
</gene>
<accession>A0A062UEJ5</accession>
<dbReference type="STRING" id="1280947.HY30_13365"/>
<dbReference type="PROSITE" id="PS50915">
    <property type="entry name" value="CRYSTALLIN_BETA_GAMMA"/>
    <property type="match status" value="1"/>
</dbReference>
<dbReference type="EMBL" id="AWFG01000012">
    <property type="protein sequence ID" value="KCZ60014.1"/>
    <property type="molecule type" value="Genomic_DNA"/>
</dbReference>
<dbReference type="InterPro" id="IPR011024">
    <property type="entry name" value="G_crystallin-like"/>
</dbReference>
<evidence type="ECO:0000259" key="4">
    <source>
        <dbReference type="PROSITE" id="PS50915"/>
    </source>
</evidence>
<organism evidence="5 6">
    <name type="scientific">Hyphomonas chukchiensis</name>
    <dbReference type="NCBI Taxonomy" id="1280947"/>
    <lineage>
        <taxon>Bacteria</taxon>
        <taxon>Pseudomonadati</taxon>
        <taxon>Pseudomonadota</taxon>
        <taxon>Alphaproteobacteria</taxon>
        <taxon>Hyphomonadales</taxon>
        <taxon>Hyphomonadaceae</taxon>
        <taxon>Hyphomonas</taxon>
    </lineage>
</organism>
<dbReference type="InterPro" id="IPR050252">
    <property type="entry name" value="Beta/Gamma-Crystallin"/>
</dbReference>
<dbReference type="SUPFAM" id="SSF49695">
    <property type="entry name" value="gamma-Crystallin-like"/>
    <property type="match status" value="1"/>
</dbReference>
<dbReference type="OrthoDB" id="7186950at2"/>
<dbReference type="PANTHER" id="PTHR11818">
    <property type="entry name" value="BETA/GAMMA CRYSTALLIN"/>
    <property type="match status" value="1"/>
</dbReference>
<dbReference type="RefSeq" id="WP_051614856.1">
    <property type="nucleotide sequence ID" value="NZ_AWFG01000012.1"/>
</dbReference>
<dbReference type="Proteomes" id="UP000027190">
    <property type="component" value="Unassembled WGS sequence"/>
</dbReference>
<keyword evidence="2" id="KW-0677">Repeat</keyword>
<comment type="caution">
    <text evidence="5">The sequence shown here is derived from an EMBL/GenBank/DDBJ whole genome shotgun (WGS) entry which is preliminary data.</text>
</comment>
<dbReference type="InterPro" id="IPR001064">
    <property type="entry name" value="Beta/gamma_crystallin"/>
</dbReference>
<dbReference type="PANTHER" id="PTHR11818:SF42">
    <property type="entry name" value="VOLTAGE-GATED HYDROGEN CHANNEL 1"/>
    <property type="match status" value="1"/>
</dbReference>
<dbReference type="Pfam" id="PF00030">
    <property type="entry name" value="Crystall"/>
    <property type="match status" value="2"/>
</dbReference>
<dbReference type="AlphaFoldDB" id="A0A062UEJ5"/>
<dbReference type="eggNOG" id="COG3134">
    <property type="taxonomic scope" value="Bacteria"/>
</dbReference>
<reference evidence="5 6" key="1">
    <citation type="journal article" date="2014" name="Antonie Van Leeuwenhoek">
        <title>Hyphomonas beringensis sp. nov. and Hyphomonas chukchiensis sp. nov., isolated from surface seawater of the Bering Sea and Chukchi Sea.</title>
        <authorList>
            <person name="Li C."/>
            <person name="Lai Q."/>
            <person name="Li G."/>
            <person name="Dong C."/>
            <person name="Wang J."/>
            <person name="Liao Y."/>
            <person name="Shao Z."/>
        </authorList>
    </citation>
    <scope>NUCLEOTIDE SEQUENCE [LARGE SCALE GENOMIC DNA]</scope>
    <source>
        <strain evidence="5 6">BH-BN04-4</strain>
    </source>
</reference>
<evidence type="ECO:0000256" key="3">
    <source>
        <dbReference type="SAM" id="SignalP"/>
    </source>
</evidence>
<evidence type="ECO:0000313" key="5">
    <source>
        <dbReference type="EMBL" id="KCZ60014.1"/>
    </source>
</evidence>
<evidence type="ECO:0000256" key="2">
    <source>
        <dbReference type="ARBA" id="ARBA00022737"/>
    </source>
</evidence>
<protein>
    <recommendedName>
        <fullName evidence="4">Beta/gamma crystallin 'Greek key' domain-containing protein</fullName>
    </recommendedName>
</protein>
<keyword evidence="6" id="KW-1185">Reference proteome</keyword>
<evidence type="ECO:0000256" key="1">
    <source>
        <dbReference type="ARBA" id="ARBA00009646"/>
    </source>
</evidence>